<protein>
    <submittedName>
        <fullName evidence="3">Primase C terminal 2 (PriCT-2)</fullName>
    </submittedName>
</protein>
<dbReference type="GO" id="GO:0016817">
    <property type="term" value="F:hydrolase activity, acting on acid anhydrides"/>
    <property type="evidence" value="ECO:0007669"/>
    <property type="project" value="InterPro"/>
</dbReference>
<dbReference type="Pfam" id="PF13148">
    <property type="entry name" value="DUF3987"/>
    <property type="match status" value="1"/>
</dbReference>
<evidence type="ECO:0000259" key="2">
    <source>
        <dbReference type="Pfam" id="PF08707"/>
    </source>
</evidence>
<gene>
    <name evidence="3" type="ORF">SAMN05216462_1267</name>
</gene>
<reference evidence="3 4" key="1">
    <citation type="submission" date="2016-10" db="EMBL/GenBank/DDBJ databases">
        <authorList>
            <person name="de Groot N.N."/>
        </authorList>
    </citation>
    <scope>NUCLEOTIDE SEQUENCE [LARGE SCALE GENOMIC DNA]</scope>
    <source>
        <strain evidence="3 4">D31d</strain>
    </source>
</reference>
<dbReference type="InterPro" id="IPR014819">
    <property type="entry name" value="PriCT_2"/>
</dbReference>
<evidence type="ECO:0000313" key="3">
    <source>
        <dbReference type="EMBL" id="SEA36534.1"/>
    </source>
</evidence>
<dbReference type="RefSeq" id="WP_074760717.1">
    <property type="nucleotide sequence ID" value="NZ_FNRF01000002.1"/>
</dbReference>
<dbReference type="EMBL" id="FNRF01000002">
    <property type="protein sequence ID" value="SEA36534.1"/>
    <property type="molecule type" value="Genomic_DNA"/>
</dbReference>
<feature type="compositionally biased region" description="Low complexity" evidence="1">
    <location>
        <begin position="170"/>
        <end position="179"/>
    </location>
</feature>
<dbReference type="AlphaFoldDB" id="A0A1H4ALI1"/>
<name>A0A1H4ALI1_XYLRU</name>
<feature type="region of interest" description="Disordered" evidence="1">
    <location>
        <begin position="149"/>
        <end position="179"/>
    </location>
</feature>
<accession>A0A1H4ALI1</accession>
<organism evidence="3 4">
    <name type="scientific">Xylanibacter ruminicola</name>
    <name type="common">Prevotella ruminicola</name>
    <dbReference type="NCBI Taxonomy" id="839"/>
    <lineage>
        <taxon>Bacteria</taxon>
        <taxon>Pseudomonadati</taxon>
        <taxon>Bacteroidota</taxon>
        <taxon>Bacteroidia</taxon>
        <taxon>Bacteroidales</taxon>
        <taxon>Prevotellaceae</taxon>
        <taxon>Xylanibacter</taxon>
    </lineage>
</organism>
<proteinExistence type="predicted"/>
<dbReference type="Proteomes" id="UP000182257">
    <property type="component" value="Unassembled WGS sequence"/>
</dbReference>
<dbReference type="InterPro" id="IPR025048">
    <property type="entry name" value="DUF3987"/>
</dbReference>
<dbReference type="OrthoDB" id="1522635at2"/>
<feature type="domain" description="Primase C-terminal 2" evidence="2">
    <location>
        <begin position="43"/>
        <end position="113"/>
    </location>
</feature>
<evidence type="ECO:0000256" key="1">
    <source>
        <dbReference type="SAM" id="MobiDB-lite"/>
    </source>
</evidence>
<dbReference type="Pfam" id="PF08707">
    <property type="entry name" value="PriCT_2"/>
    <property type="match status" value="1"/>
</dbReference>
<evidence type="ECO:0000313" key="4">
    <source>
        <dbReference type="Proteomes" id="UP000182257"/>
    </source>
</evidence>
<sequence length="635" mass="71661">MDKKIFDPMAWASASEAPTAEHVNYQQNSELEKAKATTDELLRIGANIAESYDDYLHLGFALADGLGADGRELYHQLCAQSTKYRAKDCEAKWQECLSKHDGRTTIASFYKMAQQAGADLSAISRQFPSNPSSPHVDVEHSAYSSNTYSSNNYPFSPTTLNHEGSEESEGNNTELSSTNNTQYTETFSDKLNHSKLPTLLRVPVETQTEVEGRDKVILAALTLYSGAMPSVFGIYDGKRVYPPFYTLIDAPSGADKGVISDCRQLLMPIEWEIRQQYNNELEKYKQELTKWTALDKKQRASQQEPEKPVYRSLFIPANSSATAAYQALADNNEWGIIFETEADTLTQALKQDYGDYSDGLRKAFHHETISYSRRKDDEHVNLNCPRLASLLTCTPGQIPQLLSPQQVENGLANRFLFYNLRSKHEWRNVFAQCDEPISDQLLKVGQRYLELYHDLEKQSHQPLQFVLSVEQQQRFNEYFSGLLLEQIGLYGEQLDAFVKRLGLSTFRLAMVLTVLRCNDHQPKLEPLSQTLVCAEDDFCTAMTIANCLINHTTHVYANLLPHDDVKSLATGITLSAAEKSLFDAIGKDFTTQDCKQAAAALGITWKSAERYIGKFVSTYHIVDRIKNGHYHKKNA</sequence>